<feature type="compositionally biased region" description="Acidic residues" evidence="13">
    <location>
        <begin position="839"/>
        <end position="854"/>
    </location>
</feature>
<feature type="compositionally biased region" description="Low complexity" evidence="13">
    <location>
        <begin position="254"/>
        <end position="281"/>
    </location>
</feature>
<dbReference type="GO" id="GO:0036503">
    <property type="term" value="P:ERAD pathway"/>
    <property type="evidence" value="ECO:0007669"/>
    <property type="project" value="TreeGrafter"/>
</dbReference>
<accession>A0A0D2UE53</accession>
<feature type="transmembrane region" description="Helical" evidence="14">
    <location>
        <begin position="411"/>
        <end position="438"/>
    </location>
</feature>
<dbReference type="PROSITE" id="PS51292">
    <property type="entry name" value="ZF_RING_CH"/>
    <property type="match status" value="1"/>
</dbReference>
<feature type="region of interest" description="Disordered" evidence="13">
    <location>
        <begin position="763"/>
        <end position="798"/>
    </location>
</feature>
<feature type="region of interest" description="Disordered" evidence="13">
    <location>
        <begin position="839"/>
        <end position="872"/>
    </location>
</feature>
<comment type="catalytic activity">
    <reaction evidence="1">
        <text>S-ubiquitinyl-[E2 ubiquitin-conjugating enzyme]-L-cysteine + [acceptor protein]-L-lysine = [E2 ubiquitin-conjugating enzyme]-L-cysteine + N(6)-ubiquitinyl-[acceptor protein]-L-lysine.</text>
        <dbReference type="EC" id="2.3.2.27"/>
    </reaction>
</comment>
<keyword evidence="9" id="KW-0833">Ubl conjugation pathway</keyword>
<feature type="region of interest" description="Disordered" evidence="13">
    <location>
        <begin position="313"/>
        <end position="340"/>
    </location>
</feature>
<evidence type="ECO:0000256" key="5">
    <source>
        <dbReference type="ARBA" id="ARBA00022679"/>
    </source>
</evidence>
<feature type="compositionally biased region" description="Low complexity" evidence="13">
    <location>
        <begin position="763"/>
        <end position="785"/>
    </location>
</feature>
<keyword evidence="8" id="KW-0863">Zinc-finger</keyword>
<feature type="transmembrane region" description="Helical" evidence="14">
    <location>
        <begin position="931"/>
        <end position="951"/>
    </location>
</feature>
<dbReference type="OrthoDB" id="1108038at2759"/>
<evidence type="ECO:0000256" key="9">
    <source>
        <dbReference type="ARBA" id="ARBA00022786"/>
    </source>
</evidence>
<keyword evidence="11 14" id="KW-1133">Transmembrane helix</keyword>
<dbReference type="SMART" id="SM00744">
    <property type="entry name" value="RINGv"/>
    <property type="match status" value="1"/>
</dbReference>
<evidence type="ECO:0000256" key="8">
    <source>
        <dbReference type="ARBA" id="ARBA00022771"/>
    </source>
</evidence>
<evidence type="ECO:0000256" key="4">
    <source>
        <dbReference type="ARBA" id="ARBA00012483"/>
    </source>
</evidence>
<evidence type="ECO:0000259" key="15">
    <source>
        <dbReference type="PROSITE" id="PS51292"/>
    </source>
</evidence>
<dbReference type="InParanoid" id="A0A0D2UE53"/>
<feature type="transmembrane region" description="Helical" evidence="14">
    <location>
        <begin position="132"/>
        <end position="151"/>
    </location>
</feature>
<evidence type="ECO:0000313" key="17">
    <source>
        <dbReference type="Proteomes" id="UP000008743"/>
    </source>
</evidence>
<dbReference type="STRING" id="595528.A0A0D2UE53"/>
<dbReference type="FunCoup" id="A0A0D2UE53">
    <property type="interactions" value="470"/>
</dbReference>
<comment type="pathway">
    <text evidence="3">Protein modification; protein ubiquitination.</text>
</comment>
<dbReference type="Proteomes" id="UP000008743">
    <property type="component" value="Unassembled WGS sequence"/>
</dbReference>
<dbReference type="eggNOG" id="KOG1609">
    <property type="taxonomic scope" value="Eukaryota"/>
</dbReference>
<dbReference type="EC" id="2.3.2.27" evidence="4"/>
<organism evidence="16 17">
    <name type="scientific">Capsaspora owczarzaki (strain ATCC 30864)</name>
    <dbReference type="NCBI Taxonomy" id="595528"/>
    <lineage>
        <taxon>Eukaryota</taxon>
        <taxon>Filasterea</taxon>
        <taxon>Capsaspora</taxon>
    </lineage>
</organism>
<feature type="region of interest" description="Disordered" evidence="13">
    <location>
        <begin position="199"/>
        <end position="223"/>
    </location>
</feature>
<dbReference type="Gene3D" id="3.30.40.10">
    <property type="entry name" value="Zinc/RING finger domain, C3HC4 (zinc finger)"/>
    <property type="match status" value="1"/>
</dbReference>
<dbReference type="CDD" id="cd16702">
    <property type="entry name" value="RING_CH-C4HC3_MARCH6"/>
    <property type="match status" value="1"/>
</dbReference>
<feature type="transmembrane region" description="Helical" evidence="14">
    <location>
        <begin position="163"/>
        <end position="186"/>
    </location>
</feature>
<protein>
    <recommendedName>
        <fullName evidence="4">RING-type E3 ubiquitin transferase</fullName>
        <ecNumber evidence="4">2.3.2.27</ecNumber>
    </recommendedName>
</protein>
<evidence type="ECO:0000256" key="6">
    <source>
        <dbReference type="ARBA" id="ARBA00022692"/>
    </source>
</evidence>
<feature type="transmembrane region" description="Helical" evidence="14">
    <location>
        <begin position="886"/>
        <end position="911"/>
    </location>
</feature>
<keyword evidence="10" id="KW-0862">Zinc</keyword>
<dbReference type="EMBL" id="KE346365">
    <property type="protein sequence ID" value="KJE93401.1"/>
    <property type="molecule type" value="Genomic_DNA"/>
</dbReference>
<feature type="transmembrane region" description="Helical" evidence="14">
    <location>
        <begin position="958"/>
        <end position="979"/>
    </location>
</feature>
<feature type="domain" description="RING-CH-type" evidence="15">
    <location>
        <begin position="37"/>
        <end position="98"/>
    </location>
</feature>
<evidence type="ECO:0000256" key="1">
    <source>
        <dbReference type="ARBA" id="ARBA00000900"/>
    </source>
</evidence>
<feature type="transmembrane region" description="Helical" evidence="14">
    <location>
        <begin position="611"/>
        <end position="630"/>
    </location>
</feature>
<feature type="transmembrane region" description="Helical" evidence="14">
    <location>
        <begin position="985"/>
        <end position="1006"/>
    </location>
</feature>
<evidence type="ECO:0000256" key="13">
    <source>
        <dbReference type="SAM" id="MobiDB-lite"/>
    </source>
</evidence>
<keyword evidence="12 14" id="KW-0472">Membrane</keyword>
<feature type="transmembrane region" description="Helical" evidence="14">
    <location>
        <begin position="1038"/>
        <end position="1060"/>
    </location>
</feature>
<dbReference type="PhylomeDB" id="A0A0D2UE53"/>
<name>A0A0D2UE53_CAPO3</name>
<evidence type="ECO:0000256" key="11">
    <source>
        <dbReference type="ARBA" id="ARBA00022989"/>
    </source>
</evidence>
<evidence type="ECO:0000256" key="2">
    <source>
        <dbReference type="ARBA" id="ARBA00004141"/>
    </source>
</evidence>
<dbReference type="Pfam" id="PF12906">
    <property type="entry name" value="RINGv"/>
    <property type="match status" value="1"/>
</dbReference>
<keyword evidence="17" id="KW-1185">Reference proteome</keyword>
<feature type="transmembrane region" description="Helical" evidence="14">
    <location>
        <begin position="553"/>
        <end position="577"/>
    </location>
</feature>
<feature type="region of interest" description="Disordered" evidence="13">
    <location>
        <begin position="1"/>
        <end position="36"/>
    </location>
</feature>
<evidence type="ECO:0000256" key="14">
    <source>
        <dbReference type="SAM" id="Phobius"/>
    </source>
</evidence>
<dbReference type="GO" id="GO:0008270">
    <property type="term" value="F:zinc ion binding"/>
    <property type="evidence" value="ECO:0007669"/>
    <property type="project" value="UniProtKB-KW"/>
</dbReference>
<feature type="transmembrane region" description="Helical" evidence="14">
    <location>
        <begin position="502"/>
        <end position="525"/>
    </location>
</feature>
<dbReference type="AlphaFoldDB" id="A0A0D2UE53"/>
<feature type="transmembrane region" description="Helical" evidence="14">
    <location>
        <begin position="458"/>
        <end position="481"/>
    </location>
</feature>
<dbReference type="GO" id="GO:0061630">
    <property type="term" value="F:ubiquitin protein ligase activity"/>
    <property type="evidence" value="ECO:0007669"/>
    <property type="project" value="UniProtKB-EC"/>
</dbReference>
<feature type="transmembrane region" description="Helical" evidence="14">
    <location>
        <begin position="701"/>
        <end position="719"/>
    </location>
</feature>
<dbReference type="RefSeq" id="XP_004348020.2">
    <property type="nucleotide sequence ID" value="XM_004347970.2"/>
</dbReference>
<dbReference type="GO" id="GO:0005789">
    <property type="term" value="C:endoplasmic reticulum membrane"/>
    <property type="evidence" value="ECO:0007669"/>
    <property type="project" value="TreeGrafter"/>
</dbReference>
<keyword evidence="6 14" id="KW-0812">Transmembrane</keyword>
<evidence type="ECO:0000256" key="12">
    <source>
        <dbReference type="ARBA" id="ARBA00023136"/>
    </source>
</evidence>
<keyword evidence="5" id="KW-0808">Transferase</keyword>
<sequence>MDGAEPVVVPRPAASMGARPAAPPPNPPHRQHSSSAAEQDGEDICRVCRLEATPAMPLYHPCKCTGSIRHVHADCLQQWLEHAGTTRCELCGVRFSFRPVYASNAPAQLSTVELAYGTVVNAWNAGLKGGRYVLVLACWGGLVPYITGWVAEFMPSGSTGAHHIAFTIGIGGMLCLLMTGVVLSIISMREFLNSRPYLLNPELDDPPNAGEHQPEQRRRGRMERLRRAQQIVHGNGRAPAHAENARVAPPQPQPAAAAAEDNNANNDDAAAAPPADAPEDVQQQPLIRLRAVDLLPDEQDALQQAREAQQQAAAAAAAAAPQLDGNQQPAAAAAADDDDEMDWEDIDAEPANAQAAGDAANVAAIANELMQEQDDARLAAQLAVEEDERGMEQLEDLIGLRGNISQLVTNATVFTGCALVFICCFFVMPAYLGAGFLFVANRRMELDLLSSVIAVSPLLANLLVGWTLSISSEIVVLAIVLSIDSQSELSTRLVEVLVFLRAYLRVTLLTLTEILLFPLFTGWWLDLCTLSLFDKTLADRRAFFYAHPFVSSFYHWLFGMCMLFNFAEFVAIVHSIVRPGMLWFLRHPSDPNFRPIADMIQLSLFRHARRLCLSAASYGIQVFLVVWLPVQLSCWMFNWQEFLHQTASNATFVNSTASSSSEAWNLAELNATSNLHDALALDMPDHALAGPDMSLRKAMDMTLGIPIGLLFYISSFRLLRLLIDLDYVVEVSVDVWLEVVSSVLGLRAYFFGDNVAAMVANDPNAEPAAPQNAARENVQRPQAAEPQPPREQGPPLDLNQLVDGWLLGNNNNNNAQAANDDENELDAVDAQDDALDEADFEDDDDDENDEDENGVDNPAAAAAGGDDDGRPQNVPYTRPKFFAARVIVALGLLWLTFFLLYSFVISIIMGISQAVVQKFELRLPPMQVLEIGLTGVVCCALAIASAVRLAMWRSPMPILSLLSRGLAMLTAFVLLLSGIPMLTGLLSTYTTGFFFIKLVLSLMICLGHQQLPTALYHHLVATWAEIPAVARFSLRITWFLALLLAIPYVATHVLLLRVFGASLSTFALFDRLVYPVSTVLILALAFRQRLMKQARRYRERIHRQQYEVRRQLLNHDEVPRARAN</sequence>
<keyword evidence="7" id="KW-0479">Metal-binding</keyword>
<dbReference type="PANTHER" id="PTHR13145">
    <property type="entry name" value="SSM4 PROTEIN"/>
    <property type="match status" value="1"/>
</dbReference>
<proteinExistence type="predicted"/>
<comment type="subcellular location">
    <subcellularLocation>
        <location evidence="2">Membrane</location>
        <topology evidence="2">Multi-pass membrane protein</topology>
    </subcellularLocation>
</comment>
<dbReference type="SUPFAM" id="SSF57850">
    <property type="entry name" value="RING/U-box"/>
    <property type="match status" value="1"/>
</dbReference>
<dbReference type="InterPro" id="IPR011016">
    <property type="entry name" value="Znf_RING-CH"/>
</dbReference>
<evidence type="ECO:0000256" key="3">
    <source>
        <dbReference type="ARBA" id="ARBA00004906"/>
    </source>
</evidence>
<evidence type="ECO:0000256" key="7">
    <source>
        <dbReference type="ARBA" id="ARBA00022723"/>
    </source>
</evidence>
<dbReference type="PANTHER" id="PTHR13145:SF0">
    <property type="entry name" value="E3 UBIQUITIN-PROTEIN LIGASE MARCHF6"/>
    <property type="match status" value="1"/>
</dbReference>
<feature type="compositionally biased region" description="Basic and acidic residues" evidence="13">
    <location>
        <begin position="212"/>
        <end position="223"/>
    </location>
</feature>
<evidence type="ECO:0000256" key="10">
    <source>
        <dbReference type="ARBA" id="ARBA00022833"/>
    </source>
</evidence>
<feature type="compositionally biased region" description="Low complexity" evidence="13">
    <location>
        <begin position="855"/>
        <end position="864"/>
    </location>
</feature>
<feature type="region of interest" description="Disordered" evidence="13">
    <location>
        <begin position="235"/>
        <end position="281"/>
    </location>
</feature>
<evidence type="ECO:0000313" key="16">
    <source>
        <dbReference type="EMBL" id="KJE93401.1"/>
    </source>
</evidence>
<reference evidence="17" key="1">
    <citation type="submission" date="2011-02" db="EMBL/GenBank/DDBJ databases">
        <title>The Genome Sequence of Capsaspora owczarzaki ATCC 30864.</title>
        <authorList>
            <person name="Russ C."/>
            <person name="Cuomo C."/>
            <person name="Burger G."/>
            <person name="Gray M.W."/>
            <person name="Holland P.W.H."/>
            <person name="King N."/>
            <person name="Lang F.B.F."/>
            <person name="Roger A.J."/>
            <person name="Ruiz-Trillo I."/>
            <person name="Young S.K."/>
            <person name="Zeng Q."/>
            <person name="Gargeya S."/>
            <person name="Alvarado L."/>
            <person name="Berlin A."/>
            <person name="Chapman S.B."/>
            <person name="Chen Z."/>
            <person name="Freedman E."/>
            <person name="Gellesch M."/>
            <person name="Goldberg J."/>
            <person name="Griggs A."/>
            <person name="Gujja S."/>
            <person name="Heilman E."/>
            <person name="Heiman D."/>
            <person name="Howarth C."/>
            <person name="Mehta T."/>
            <person name="Neiman D."/>
            <person name="Pearson M."/>
            <person name="Roberts A."/>
            <person name="Saif S."/>
            <person name="Shea T."/>
            <person name="Shenoy N."/>
            <person name="Sisk P."/>
            <person name="Stolte C."/>
            <person name="Sykes S."/>
            <person name="White J."/>
            <person name="Yandava C."/>
            <person name="Haas B."/>
            <person name="Nusbaum C."/>
            <person name="Birren B."/>
        </authorList>
    </citation>
    <scope>NUCLEOTIDE SEQUENCE</scope>
    <source>
        <strain evidence="17">ATCC 30864</strain>
    </source>
</reference>
<feature type="compositionally biased region" description="Low complexity" evidence="13">
    <location>
        <begin position="313"/>
        <end position="322"/>
    </location>
</feature>
<feature type="transmembrane region" description="Helical" evidence="14">
    <location>
        <begin position="1072"/>
        <end position="1090"/>
    </location>
</feature>
<dbReference type="InterPro" id="IPR013083">
    <property type="entry name" value="Znf_RING/FYVE/PHD"/>
</dbReference>
<gene>
    <name evidence="16" type="ORF">CAOG_004195</name>
</gene>